<evidence type="ECO:0000259" key="2">
    <source>
        <dbReference type="SMART" id="SM00479"/>
    </source>
</evidence>
<gene>
    <name evidence="3" type="ORF">LCGC14_0270460</name>
</gene>
<dbReference type="InterPro" id="IPR012337">
    <property type="entry name" value="RNaseH-like_sf"/>
</dbReference>
<dbReference type="InterPro" id="IPR013520">
    <property type="entry name" value="Ribonucl_H"/>
</dbReference>
<comment type="caution">
    <text evidence="3">The sequence shown here is derived from an EMBL/GenBank/DDBJ whole genome shotgun (WGS) entry which is preliminary data.</text>
</comment>
<sequence length="209" mass="23450">MEGTGMRTISLDSETTGGSPKSGDRACEIGLVEMVDGRRTGRSWRSYFNPNYKVHFGALRVHGLTNAFLRDKPLFQDRADEILDFIDGAPCKAHNARFDRDVLINEFVVTGLEIPKIEFYDTIPMAKQLLRGGRFKLDILVDRLGITAPDRKLHGALLDAEILGMVVEKFEDMRPGFVAQYINSNPCLNLLPKFIEMADVECGLGPQFR</sequence>
<dbReference type="EMBL" id="LAZR01000150">
    <property type="protein sequence ID" value="KKN86177.1"/>
    <property type="molecule type" value="Genomic_DNA"/>
</dbReference>
<dbReference type="SMART" id="SM00479">
    <property type="entry name" value="EXOIII"/>
    <property type="match status" value="1"/>
</dbReference>
<dbReference type="GO" id="GO:0003677">
    <property type="term" value="F:DNA binding"/>
    <property type="evidence" value="ECO:0007669"/>
    <property type="project" value="InterPro"/>
</dbReference>
<evidence type="ECO:0000313" key="3">
    <source>
        <dbReference type="EMBL" id="KKN86177.1"/>
    </source>
</evidence>
<evidence type="ECO:0000256" key="1">
    <source>
        <dbReference type="SAM" id="MobiDB-lite"/>
    </source>
</evidence>
<reference evidence="3" key="1">
    <citation type="journal article" date="2015" name="Nature">
        <title>Complex archaea that bridge the gap between prokaryotes and eukaryotes.</title>
        <authorList>
            <person name="Spang A."/>
            <person name="Saw J.H."/>
            <person name="Jorgensen S.L."/>
            <person name="Zaremba-Niedzwiedzka K."/>
            <person name="Martijn J."/>
            <person name="Lind A.E."/>
            <person name="van Eijk R."/>
            <person name="Schleper C."/>
            <person name="Guy L."/>
            <person name="Ettema T.J."/>
        </authorList>
    </citation>
    <scope>NUCLEOTIDE SEQUENCE</scope>
</reference>
<accession>A0A0F9UFM6</accession>
<dbReference type="SUPFAM" id="SSF53098">
    <property type="entry name" value="Ribonuclease H-like"/>
    <property type="match status" value="1"/>
</dbReference>
<dbReference type="Gene3D" id="3.30.420.10">
    <property type="entry name" value="Ribonuclease H-like superfamily/Ribonuclease H"/>
    <property type="match status" value="1"/>
</dbReference>
<dbReference type="Pfam" id="PF00929">
    <property type="entry name" value="RNase_T"/>
    <property type="match status" value="1"/>
</dbReference>
<protein>
    <recommendedName>
        <fullName evidence="2">Exonuclease domain-containing protein</fullName>
    </recommendedName>
</protein>
<dbReference type="InterPro" id="IPR036397">
    <property type="entry name" value="RNaseH_sf"/>
</dbReference>
<feature type="compositionally biased region" description="Polar residues" evidence="1">
    <location>
        <begin position="10"/>
        <end position="19"/>
    </location>
</feature>
<dbReference type="NCBIfam" id="TIGR00573">
    <property type="entry name" value="dnaq"/>
    <property type="match status" value="1"/>
</dbReference>
<feature type="region of interest" description="Disordered" evidence="1">
    <location>
        <begin position="1"/>
        <end position="23"/>
    </location>
</feature>
<dbReference type="AlphaFoldDB" id="A0A0F9UFM6"/>
<proteinExistence type="predicted"/>
<feature type="domain" description="Exonuclease" evidence="2">
    <location>
        <begin position="7"/>
        <end position="176"/>
    </location>
</feature>
<dbReference type="GO" id="GO:0003887">
    <property type="term" value="F:DNA-directed DNA polymerase activity"/>
    <property type="evidence" value="ECO:0007669"/>
    <property type="project" value="InterPro"/>
</dbReference>
<dbReference type="PANTHER" id="PTHR30231:SF41">
    <property type="entry name" value="DNA POLYMERASE III SUBUNIT EPSILON"/>
    <property type="match status" value="1"/>
</dbReference>
<name>A0A0F9UFM6_9ZZZZ</name>
<dbReference type="InterPro" id="IPR006054">
    <property type="entry name" value="DnaQ"/>
</dbReference>
<organism evidence="3">
    <name type="scientific">marine sediment metagenome</name>
    <dbReference type="NCBI Taxonomy" id="412755"/>
    <lineage>
        <taxon>unclassified sequences</taxon>
        <taxon>metagenomes</taxon>
        <taxon>ecological metagenomes</taxon>
    </lineage>
</organism>
<dbReference type="GO" id="GO:0045004">
    <property type="term" value="P:DNA replication proofreading"/>
    <property type="evidence" value="ECO:0007669"/>
    <property type="project" value="TreeGrafter"/>
</dbReference>
<dbReference type="GO" id="GO:0005829">
    <property type="term" value="C:cytosol"/>
    <property type="evidence" value="ECO:0007669"/>
    <property type="project" value="TreeGrafter"/>
</dbReference>
<dbReference type="GO" id="GO:0008408">
    <property type="term" value="F:3'-5' exonuclease activity"/>
    <property type="evidence" value="ECO:0007669"/>
    <property type="project" value="TreeGrafter"/>
</dbReference>
<dbReference type="PANTHER" id="PTHR30231">
    <property type="entry name" value="DNA POLYMERASE III SUBUNIT EPSILON"/>
    <property type="match status" value="1"/>
</dbReference>